<organism evidence="3 4">
    <name type="scientific">Desulforudis audaxviator (strain MP104C)</name>
    <dbReference type="NCBI Taxonomy" id="477974"/>
    <lineage>
        <taxon>Bacteria</taxon>
        <taxon>Bacillati</taxon>
        <taxon>Bacillota</taxon>
        <taxon>Clostridia</taxon>
        <taxon>Thermoanaerobacterales</taxon>
        <taxon>Candidatus Desulforudaceae</taxon>
        <taxon>Candidatus Desulforudis</taxon>
    </lineage>
</organism>
<dbReference type="GO" id="GO:0005524">
    <property type="term" value="F:ATP binding"/>
    <property type="evidence" value="ECO:0007669"/>
    <property type="project" value="InterPro"/>
</dbReference>
<dbReference type="eggNOG" id="COG2805">
    <property type="taxonomic scope" value="Bacteria"/>
</dbReference>
<gene>
    <name evidence="3" type="ordered locus">Daud_0951</name>
</gene>
<dbReference type="AlphaFoldDB" id="B1I3G0"/>
<dbReference type="NCBIfam" id="TIGR01420">
    <property type="entry name" value="pilT_fam"/>
    <property type="match status" value="1"/>
</dbReference>
<evidence type="ECO:0000313" key="4">
    <source>
        <dbReference type="Proteomes" id="UP000008544"/>
    </source>
</evidence>
<evidence type="ECO:0000313" key="3">
    <source>
        <dbReference type="EMBL" id="ACA59464.1"/>
    </source>
</evidence>
<dbReference type="OrthoDB" id="9808272at2"/>
<reference evidence="3 4" key="2">
    <citation type="journal article" date="2008" name="Science">
        <title>Environmental genomics reveals a single-species ecosystem deep within Earth.</title>
        <authorList>
            <person name="Chivian D."/>
            <person name="Brodie E.L."/>
            <person name="Alm E.J."/>
            <person name="Culley D.E."/>
            <person name="Dehal P.S."/>
            <person name="Desantis T.Z."/>
            <person name="Gihring T.M."/>
            <person name="Lapidus A."/>
            <person name="Lin L.H."/>
            <person name="Lowry S.R."/>
            <person name="Moser D.P."/>
            <person name="Richardson P.M."/>
            <person name="Southam G."/>
            <person name="Wanger G."/>
            <person name="Pratt L.M."/>
            <person name="Andersen G.L."/>
            <person name="Hazen T.C."/>
            <person name="Brockman F.J."/>
            <person name="Arkin A.P."/>
            <person name="Onstott T.C."/>
        </authorList>
    </citation>
    <scope>NUCLEOTIDE SEQUENCE [LARGE SCALE GENOMIC DNA]</scope>
    <source>
        <strain evidence="3 4">MP104C</strain>
    </source>
</reference>
<name>B1I3G0_DESAP</name>
<dbReference type="GO" id="GO:0016887">
    <property type="term" value="F:ATP hydrolysis activity"/>
    <property type="evidence" value="ECO:0007669"/>
    <property type="project" value="InterPro"/>
</dbReference>
<dbReference type="PROSITE" id="PS00662">
    <property type="entry name" value="T2SP_E"/>
    <property type="match status" value="1"/>
</dbReference>
<reference evidence="4" key="1">
    <citation type="submission" date="2007-10" db="EMBL/GenBank/DDBJ databases">
        <title>Complete sequence of chromosome of Desulforudis audaxviator MP104C.</title>
        <authorList>
            <person name="Copeland A."/>
            <person name="Lucas S."/>
            <person name="Lapidus A."/>
            <person name="Barry K."/>
            <person name="Glavina del Rio T."/>
            <person name="Dalin E."/>
            <person name="Tice H."/>
            <person name="Bruce D."/>
            <person name="Pitluck S."/>
            <person name="Lowry S.R."/>
            <person name="Larimer F."/>
            <person name="Land M.L."/>
            <person name="Hauser L."/>
            <person name="Kyrpides N."/>
            <person name="Ivanova N.N."/>
            <person name="Richardson P."/>
        </authorList>
    </citation>
    <scope>NUCLEOTIDE SEQUENCE [LARGE SCALE GENOMIC DNA]</scope>
    <source>
        <strain evidence="4">MP104C</strain>
    </source>
</reference>
<dbReference type="SMART" id="SM00382">
    <property type="entry name" value="AAA"/>
    <property type="match status" value="1"/>
</dbReference>
<protein>
    <submittedName>
        <fullName evidence="3">Twitching motility protein</fullName>
    </submittedName>
</protein>
<dbReference type="InterPro" id="IPR003593">
    <property type="entry name" value="AAA+_ATPase"/>
</dbReference>
<dbReference type="KEGG" id="dau:Daud_0951"/>
<feature type="domain" description="Bacterial type II secretion system protein E" evidence="2">
    <location>
        <begin position="203"/>
        <end position="217"/>
    </location>
</feature>
<proteinExistence type="inferred from homology"/>
<sequence>MDSHGGKEYPIDFDTLLRITVERQGSDLHLTAGLPPVVRIHGELVPLDYPPLKPSDIEQLVLPRLEPSYRAILDEKWELDFSYSVAGVSRFRGNIMRQRGSYSAVLRVVPYKAPALEELGLPPAVRNLCFLPRGLVLVTGPTGSGKSTTLAAMIDLINRERRVNVVTVEDPIEFLHRHNKAIVRQREVGSDTRSFADALRHVLRADPDVILIGEMRDLESIAIALTAAETGHLVFSTLHTQTAPLTIHRIVDVFQEHQRDQIRQQLADSLQGVIAQQLVPRADGKGRVAAVELMLASPAVRALIREGKEHQMYSVIQTSRQQGMQTMDQALAELYTAGKISREAALERCVDRTELERLMQKGVPGSMDRRLK</sequence>
<accession>B1I3G0</accession>
<dbReference type="RefSeq" id="WP_012302050.1">
    <property type="nucleotide sequence ID" value="NC_010424.1"/>
</dbReference>
<dbReference type="HOGENOM" id="CLU_013446_4_0_9"/>
<keyword evidence="4" id="KW-1185">Reference proteome</keyword>
<dbReference type="STRING" id="477974.Daud_0951"/>
<dbReference type="InterPro" id="IPR050921">
    <property type="entry name" value="T4SS_GSP_E_ATPase"/>
</dbReference>
<dbReference type="EMBL" id="CP000860">
    <property type="protein sequence ID" value="ACA59464.1"/>
    <property type="molecule type" value="Genomic_DNA"/>
</dbReference>
<dbReference type="Gene3D" id="3.40.50.300">
    <property type="entry name" value="P-loop containing nucleotide triphosphate hydrolases"/>
    <property type="match status" value="1"/>
</dbReference>
<dbReference type="Proteomes" id="UP000008544">
    <property type="component" value="Chromosome"/>
</dbReference>
<dbReference type="InterPro" id="IPR006321">
    <property type="entry name" value="PilT/PilU"/>
</dbReference>
<dbReference type="CDD" id="cd01131">
    <property type="entry name" value="PilT"/>
    <property type="match status" value="1"/>
</dbReference>
<dbReference type="InterPro" id="IPR001482">
    <property type="entry name" value="T2SS/T4SS_dom"/>
</dbReference>
<dbReference type="Gene3D" id="3.30.450.90">
    <property type="match status" value="1"/>
</dbReference>
<dbReference type="PANTHER" id="PTHR30486">
    <property type="entry name" value="TWITCHING MOTILITY PROTEIN PILT"/>
    <property type="match status" value="1"/>
</dbReference>
<evidence type="ECO:0000256" key="1">
    <source>
        <dbReference type="ARBA" id="ARBA00006611"/>
    </source>
</evidence>
<evidence type="ECO:0000259" key="2">
    <source>
        <dbReference type="PROSITE" id="PS00662"/>
    </source>
</evidence>
<dbReference type="SUPFAM" id="SSF52540">
    <property type="entry name" value="P-loop containing nucleoside triphosphate hydrolases"/>
    <property type="match status" value="1"/>
</dbReference>
<comment type="similarity">
    <text evidence="1">Belongs to the GSP E family.</text>
</comment>
<dbReference type="Pfam" id="PF00437">
    <property type="entry name" value="T2SSE"/>
    <property type="match status" value="1"/>
</dbReference>
<dbReference type="InterPro" id="IPR027417">
    <property type="entry name" value="P-loop_NTPase"/>
</dbReference>